<protein>
    <submittedName>
        <fullName evidence="1">Uncharacterized protein</fullName>
    </submittedName>
</protein>
<dbReference type="EMBL" id="CP101508">
    <property type="protein sequence ID" value="UTV26392.1"/>
    <property type="molecule type" value="Genomic_DNA"/>
</dbReference>
<dbReference type="Gene3D" id="3.30.1580.10">
    <property type="entry name" value="Head-to-tail joining protein W"/>
    <property type="match status" value="1"/>
</dbReference>
<name>A0ABY5GB47_9GAMM</name>
<dbReference type="Proteomes" id="UP001057998">
    <property type="component" value="Chromosome 1"/>
</dbReference>
<evidence type="ECO:0000313" key="1">
    <source>
        <dbReference type="EMBL" id="UTV26392.1"/>
    </source>
</evidence>
<sequence>MQIDATHENLRIVQEAITELVQGKRQVKAEFSTPDGYKNSFEYTSVSLGELRQLEADLQRQLQPVNLMECIDVEIEF</sequence>
<dbReference type="SUPFAM" id="SSF64210">
    <property type="entry name" value="Head-to-tail joining protein W, gpW"/>
    <property type="match status" value="1"/>
</dbReference>
<accession>A0ABY5GB47</accession>
<dbReference type="InterPro" id="IPR036626">
    <property type="entry name" value="GpW_sf"/>
</dbReference>
<dbReference type="RefSeq" id="WP_255387605.1">
    <property type="nucleotide sequence ID" value="NZ_CP101508.1"/>
</dbReference>
<reference evidence="1" key="1">
    <citation type="submission" date="2022-07" db="EMBL/GenBank/DDBJ databases">
        <title>Genome sequencing of Photobacterium atrarenae GJH2-4.</title>
        <authorList>
            <person name="Park S.-J."/>
        </authorList>
    </citation>
    <scope>NUCLEOTIDE SEQUENCE</scope>
    <source>
        <strain evidence="1">GJH2-4</strain>
    </source>
</reference>
<gene>
    <name evidence="1" type="ORF">NNL38_08340</name>
</gene>
<evidence type="ECO:0000313" key="2">
    <source>
        <dbReference type="Proteomes" id="UP001057998"/>
    </source>
</evidence>
<keyword evidence="2" id="KW-1185">Reference proteome</keyword>
<organism evidence="1 2">
    <name type="scientific">Photobacterium atrarenae</name>
    <dbReference type="NCBI Taxonomy" id="865757"/>
    <lineage>
        <taxon>Bacteria</taxon>
        <taxon>Pseudomonadati</taxon>
        <taxon>Pseudomonadota</taxon>
        <taxon>Gammaproteobacteria</taxon>
        <taxon>Vibrionales</taxon>
        <taxon>Vibrionaceae</taxon>
        <taxon>Photobacterium</taxon>
    </lineage>
</organism>
<proteinExistence type="predicted"/>